<dbReference type="InterPro" id="IPR016866">
    <property type="entry name" value="UCP028069"/>
</dbReference>
<dbReference type="PIRSF" id="PIRSF028069">
    <property type="entry name" value="UCP028069"/>
    <property type="match status" value="1"/>
</dbReference>
<dbReference type="AlphaFoldDB" id="Q1N1H9"/>
<evidence type="ECO:0000256" key="2">
    <source>
        <dbReference type="SAM" id="SignalP"/>
    </source>
</evidence>
<feature type="chain" id="PRO_5004194506" evidence="2">
    <location>
        <begin position="26"/>
        <end position="261"/>
    </location>
</feature>
<sequence>MPFNSKASSLLAGAFLTAGILNVQAADLDQAINKGVDRVGNAQQAQIKIDDIDSQTRSAEREYRGVIKEVEGLKVYIEQLNKQLAAQDKELDQIEASIRQVTLIERQITPLMLRMIDAIDQFVRADVPFLQDKRIDRVEDLKDMMGRSDVTVAEKYRKVMQAYQTEIDYGRTIESYRGEVEIDGEQREVDFLRTGRISLVYQTLDGQRLGVWNPQSKQFEELDPSYKSKVMMGIRIAREQAAPDLIKVPVAAPVAVIAEAK</sequence>
<proteinExistence type="predicted"/>
<feature type="signal peptide" evidence="2">
    <location>
        <begin position="1"/>
        <end position="25"/>
    </location>
</feature>
<keyword evidence="2" id="KW-0732">Signal</keyword>
<accession>Q1N1H9</accession>
<reference evidence="3 4" key="1">
    <citation type="submission" date="2006-03" db="EMBL/GenBank/DDBJ databases">
        <authorList>
            <person name="Pinhassi J."/>
            <person name="Pedros-Alio C."/>
            <person name="Ferriera S."/>
            <person name="Johnson J."/>
            <person name="Kravitz S."/>
            <person name="Halpern A."/>
            <person name="Remington K."/>
            <person name="Beeson K."/>
            <person name="Tran B."/>
            <person name="Rogers Y.-H."/>
            <person name="Friedman R."/>
            <person name="Venter J.C."/>
        </authorList>
    </citation>
    <scope>NUCLEOTIDE SEQUENCE [LARGE SCALE GENOMIC DNA]</scope>
    <source>
        <strain evidence="3 4">RED65</strain>
    </source>
</reference>
<dbReference type="EMBL" id="AAQH01000010">
    <property type="protein sequence ID" value="EAT12071.1"/>
    <property type="molecule type" value="Genomic_DNA"/>
</dbReference>
<evidence type="ECO:0000313" key="4">
    <source>
        <dbReference type="Proteomes" id="UP000004263"/>
    </source>
</evidence>
<protein>
    <submittedName>
        <fullName evidence="3">TonB system biopolymer transport component</fullName>
    </submittedName>
</protein>
<dbReference type="Pfam" id="PF11932">
    <property type="entry name" value="DUF3450"/>
    <property type="match status" value="1"/>
</dbReference>
<dbReference type="OrthoDB" id="5880116at2"/>
<keyword evidence="1" id="KW-0175">Coiled coil</keyword>
<comment type="caution">
    <text evidence="3">The sequence shown here is derived from an EMBL/GenBank/DDBJ whole genome shotgun (WGS) entry which is preliminary data.</text>
</comment>
<dbReference type="RefSeq" id="WP_007019031.1">
    <property type="nucleotide sequence ID" value="NZ_CH724120.1"/>
</dbReference>
<dbReference type="STRING" id="207949.RED65_03495"/>
<evidence type="ECO:0000313" key="3">
    <source>
        <dbReference type="EMBL" id="EAT12071.1"/>
    </source>
</evidence>
<dbReference type="Proteomes" id="UP000004263">
    <property type="component" value="Unassembled WGS sequence"/>
</dbReference>
<keyword evidence="4" id="KW-1185">Reference proteome</keyword>
<organism evidence="3 4">
    <name type="scientific">Bermanella marisrubri</name>
    <dbReference type="NCBI Taxonomy" id="207949"/>
    <lineage>
        <taxon>Bacteria</taxon>
        <taxon>Pseudomonadati</taxon>
        <taxon>Pseudomonadota</taxon>
        <taxon>Gammaproteobacteria</taxon>
        <taxon>Oceanospirillales</taxon>
        <taxon>Oceanospirillaceae</taxon>
        <taxon>Bermanella</taxon>
    </lineage>
</organism>
<name>Q1N1H9_9GAMM</name>
<evidence type="ECO:0000256" key="1">
    <source>
        <dbReference type="SAM" id="Coils"/>
    </source>
</evidence>
<dbReference type="HOGENOM" id="CLU_085088_0_0_6"/>
<feature type="coiled-coil region" evidence="1">
    <location>
        <begin position="42"/>
        <end position="97"/>
    </location>
</feature>
<gene>
    <name evidence="3" type="ORF">RED65_03495</name>
</gene>